<protein>
    <submittedName>
        <fullName evidence="2">Uncharacterized protein</fullName>
    </submittedName>
</protein>
<reference evidence="2 3" key="1">
    <citation type="submission" date="2016-08" db="EMBL/GenBank/DDBJ databases">
        <title>A Parts List for Fungal Cellulosomes Revealed by Comparative Genomics.</title>
        <authorList>
            <consortium name="DOE Joint Genome Institute"/>
            <person name="Haitjema C.H."/>
            <person name="Gilmore S.P."/>
            <person name="Henske J.K."/>
            <person name="Solomon K.V."/>
            <person name="De Groot R."/>
            <person name="Kuo A."/>
            <person name="Mondo S.J."/>
            <person name="Salamov A.A."/>
            <person name="Labutti K."/>
            <person name="Zhao Z."/>
            <person name="Chiniquy J."/>
            <person name="Barry K."/>
            <person name="Brewer H.M."/>
            <person name="Purvine S.O."/>
            <person name="Wright A.T."/>
            <person name="Boxma B."/>
            <person name="Van Alen T."/>
            <person name="Hackstein J.H."/>
            <person name="Baker S.E."/>
            <person name="Grigoriev I.V."/>
            <person name="O'Malley M.A."/>
        </authorList>
    </citation>
    <scope>NUCLEOTIDE SEQUENCE [LARGE SCALE GENOMIC DNA]</scope>
    <source>
        <strain evidence="2 3">G1</strain>
    </source>
</reference>
<dbReference type="AlphaFoldDB" id="A0A1Y2EHD2"/>
<proteinExistence type="predicted"/>
<keyword evidence="1" id="KW-1133">Transmembrane helix</keyword>
<dbReference type="EMBL" id="MCOG01000042">
    <property type="protein sequence ID" value="ORY70676.1"/>
    <property type="molecule type" value="Genomic_DNA"/>
</dbReference>
<dbReference type="Proteomes" id="UP000193920">
    <property type="component" value="Unassembled WGS sequence"/>
</dbReference>
<keyword evidence="1" id="KW-0812">Transmembrane</keyword>
<organism evidence="2 3">
    <name type="scientific">Neocallimastix californiae</name>
    <dbReference type="NCBI Taxonomy" id="1754190"/>
    <lineage>
        <taxon>Eukaryota</taxon>
        <taxon>Fungi</taxon>
        <taxon>Fungi incertae sedis</taxon>
        <taxon>Chytridiomycota</taxon>
        <taxon>Chytridiomycota incertae sedis</taxon>
        <taxon>Neocallimastigomycetes</taxon>
        <taxon>Neocallimastigales</taxon>
        <taxon>Neocallimastigaceae</taxon>
        <taxon>Neocallimastix</taxon>
    </lineage>
</organism>
<comment type="caution">
    <text evidence="2">The sequence shown here is derived from an EMBL/GenBank/DDBJ whole genome shotgun (WGS) entry which is preliminary data.</text>
</comment>
<evidence type="ECO:0000256" key="1">
    <source>
        <dbReference type="SAM" id="Phobius"/>
    </source>
</evidence>
<evidence type="ECO:0000313" key="2">
    <source>
        <dbReference type="EMBL" id="ORY70676.1"/>
    </source>
</evidence>
<accession>A0A1Y2EHD2</accession>
<feature type="transmembrane region" description="Helical" evidence="1">
    <location>
        <begin position="28"/>
        <end position="49"/>
    </location>
</feature>
<name>A0A1Y2EHD2_9FUNG</name>
<sequence>MSLSFFIINFNTNIIIFLCKNFNNNNKIYKFTCCFIALRIIFVLSFTIIPPNSSIHHIPQSLRLKVPTSKCHSPESFTSITV</sequence>
<keyword evidence="3" id="KW-1185">Reference proteome</keyword>
<gene>
    <name evidence="2" type="ORF">LY90DRAFT_204114</name>
</gene>
<evidence type="ECO:0000313" key="3">
    <source>
        <dbReference type="Proteomes" id="UP000193920"/>
    </source>
</evidence>
<keyword evidence="1" id="KW-0472">Membrane</keyword>